<gene>
    <name evidence="2" type="ORF">PSON_ATCC_30995.1.T0130122</name>
</gene>
<evidence type="ECO:0000256" key="1">
    <source>
        <dbReference type="SAM" id="SignalP"/>
    </source>
</evidence>
<feature type="signal peptide" evidence="1">
    <location>
        <begin position="1"/>
        <end position="16"/>
    </location>
</feature>
<evidence type="ECO:0000313" key="3">
    <source>
        <dbReference type="Proteomes" id="UP000692954"/>
    </source>
</evidence>
<keyword evidence="1" id="KW-0732">Signal</keyword>
<protein>
    <submittedName>
        <fullName evidence="2">Uncharacterized protein</fullName>
    </submittedName>
</protein>
<proteinExistence type="predicted"/>
<comment type="caution">
    <text evidence="2">The sequence shown here is derived from an EMBL/GenBank/DDBJ whole genome shotgun (WGS) entry which is preliminary data.</text>
</comment>
<dbReference type="EMBL" id="CAJJDN010000013">
    <property type="protein sequence ID" value="CAD8059234.1"/>
    <property type="molecule type" value="Genomic_DNA"/>
</dbReference>
<dbReference type="Proteomes" id="UP000692954">
    <property type="component" value="Unassembled WGS sequence"/>
</dbReference>
<evidence type="ECO:0000313" key="2">
    <source>
        <dbReference type="EMBL" id="CAD8059234.1"/>
    </source>
</evidence>
<reference evidence="2" key="1">
    <citation type="submission" date="2021-01" db="EMBL/GenBank/DDBJ databases">
        <authorList>
            <consortium name="Genoscope - CEA"/>
            <person name="William W."/>
        </authorList>
    </citation>
    <scope>NUCLEOTIDE SEQUENCE</scope>
</reference>
<dbReference type="OrthoDB" id="298157at2759"/>
<accession>A0A8S1L908</accession>
<organism evidence="2 3">
    <name type="scientific">Paramecium sonneborni</name>
    <dbReference type="NCBI Taxonomy" id="65129"/>
    <lineage>
        <taxon>Eukaryota</taxon>
        <taxon>Sar</taxon>
        <taxon>Alveolata</taxon>
        <taxon>Ciliophora</taxon>
        <taxon>Intramacronucleata</taxon>
        <taxon>Oligohymenophorea</taxon>
        <taxon>Peniculida</taxon>
        <taxon>Parameciidae</taxon>
        <taxon>Paramecium</taxon>
    </lineage>
</organism>
<dbReference type="AlphaFoldDB" id="A0A8S1L908"/>
<feature type="chain" id="PRO_5035943824" evidence="1">
    <location>
        <begin position="17"/>
        <end position="300"/>
    </location>
</feature>
<sequence length="300" mass="35015">MIITILISILFKLIKSLETVDAREQNQLNSQQGQIAKLMLRWQKLDLINMMFYVLHLEKIKSREDGYLDKVLYLFIEGQYLNVTNPAIDQQLQSILNKNEQDEKLIRIDQKQIQEIQNELTYSERYVDYLNQKYHIPKDYSQKIQKIQQLKQQLKQELGISPQSSPRKYTLQKAQTFQLSPNHCIEPSLFVKNSYGAKRVSKLQKAQVDSIVDSLRQESKKQIDSQDSDSYNVRSMKLTRSQMLGSLLKRIQKQNLTDQSNINTGSVSSPLSKMKKSNSSIFATRFSRPTDRSFDQNNIQ</sequence>
<keyword evidence="3" id="KW-1185">Reference proteome</keyword>
<name>A0A8S1L908_9CILI</name>